<dbReference type="Gene3D" id="1.20.120.520">
    <property type="entry name" value="nmb1532 protein domain like"/>
    <property type="match status" value="1"/>
</dbReference>
<dbReference type="AlphaFoldDB" id="A0A1H3D4J8"/>
<feature type="domain" description="Hemerythrin-like" evidence="1">
    <location>
        <begin position="12"/>
        <end position="146"/>
    </location>
</feature>
<keyword evidence="3" id="KW-1185">Reference proteome</keyword>
<dbReference type="RefSeq" id="WP_091289354.1">
    <property type="nucleotide sequence ID" value="NZ_FNON01000003.1"/>
</dbReference>
<dbReference type="InterPro" id="IPR012312">
    <property type="entry name" value="Hemerythrin-like"/>
</dbReference>
<evidence type="ECO:0000313" key="3">
    <source>
        <dbReference type="Proteomes" id="UP000199515"/>
    </source>
</evidence>
<reference evidence="2 3" key="1">
    <citation type="submission" date="2016-10" db="EMBL/GenBank/DDBJ databases">
        <authorList>
            <person name="de Groot N.N."/>
        </authorList>
    </citation>
    <scope>NUCLEOTIDE SEQUENCE [LARGE SCALE GENOMIC DNA]</scope>
    <source>
        <strain evidence="2 3">CPCC 202699</strain>
    </source>
</reference>
<organism evidence="2 3">
    <name type="scientific">Amycolatopsis xylanica</name>
    <dbReference type="NCBI Taxonomy" id="589385"/>
    <lineage>
        <taxon>Bacteria</taxon>
        <taxon>Bacillati</taxon>
        <taxon>Actinomycetota</taxon>
        <taxon>Actinomycetes</taxon>
        <taxon>Pseudonocardiales</taxon>
        <taxon>Pseudonocardiaceae</taxon>
        <taxon>Amycolatopsis</taxon>
    </lineage>
</organism>
<dbReference type="OrthoDB" id="8225825at2"/>
<accession>A0A1H3D4J8</accession>
<dbReference type="Pfam" id="PF01814">
    <property type="entry name" value="Hemerythrin"/>
    <property type="match status" value="1"/>
</dbReference>
<proteinExistence type="predicted"/>
<dbReference type="EMBL" id="FNON01000003">
    <property type="protein sequence ID" value="SDX61048.1"/>
    <property type="molecule type" value="Genomic_DNA"/>
</dbReference>
<dbReference type="Proteomes" id="UP000199515">
    <property type="component" value="Unassembled WGS sequence"/>
</dbReference>
<dbReference type="CDD" id="cd12108">
    <property type="entry name" value="Hr-like"/>
    <property type="match status" value="1"/>
</dbReference>
<sequence length="154" mass="16984">MTRTDRVRGMGDFLVEVHTWLRGELDGLLTQVDAVADGRAEATLSLSADLRAHCLSFCGALTKHHTGEDMGAFPMLARQFPEMAPALHKLGEEHAAVSALQKEIQRLVDSYVPGATDPRDLRTNLRELATKLEAHFDYEERTVVAALNTTPAPY</sequence>
<gene>
    <name evidence="2" type="ORF">SAMN05421504_103250</name>
</gene>
<evidence type="ECO:0000259" key="1">
    <source>
        <dbReference type="Pfam" id="PF01814"/>
    </source>
</evidence>
<name>A0A1H3D4J8_9PSEU</name>
<dbReference type="STRING" id="589385.SAMN05421504_103250"/>
<protein>
    <submittedName>
        <fullName evidence="2">Hemerythrin HHE cation binding domain-containing protein</fullName>
    </submittedName>
</protein>
<evidence type="ECO:0000313" key="2">
    <source>
        <dbReference type="EMBL" id="SDX61048.1"/>
    </source>
</evidence>